<feature type="transmembrane region" description="Helical" evidence="9">
    <location>
        <begin position="510"/>
        <end position="531"/>
    </location>
</feature>
<evidence type="ECO:0000256" key="3">
    <source>
        <dbReference type="ARBA" id="ARBA00022448"/>
    </source>
</evidence>
<keyword evidence="8 9" id="KW-0472">Membrane</keyword>
<feature type="transmembrane region" description="Helical" evidence="9">
    <location>
        <begin position="205"/>
        <end position="226"/>
    </location>
</feature>
<feature type="transmembrane region" description="Helical" evidence="9">
    <location>
        <begin position="375"/>
        <end position="401"/>
    </location>
</feature>
<comment type="caution">
    <text evidence="10">The sequence shown here is derived from an EMBL/GenBank/DDBJ whole genome shotgun (WGS) entry which is preliminary data.</text>
</comment>
<evidence type="ECO:0000256" key="6">
    <source>
        <dbReference type="ARBA" id="ARBA00022840"/>
    </source>
</evidence>
<feature type="transmembrane region" description="Helical" evidence="9">
    <location>
        <begin position="340"/>
        <end position="363"/>
    </location>
</feature>
<evidence type="ECO:0000256" key="1">
    <source>
        <dbReference type="ARBA" id="ARBA00004141"/>
    </source>
</evidence>
<keyword evidence="6 9" id="KW-0067">ATP-binding</keyword>
<feature type="transmembrane region" description="Helical" evidence="9">
    <location>
        <begin position="39"/>
        <end position="59"/>
    </location>
</feature>
<feature type="transmembrane region" description="Helical" evidence="9">
    <location>
        <begin position="479"/>
        <end position="498"/>
    </location>
</feature>
<name>A0A177EE88_9MICR</name>
<reference evidence="10 11" key="1">
    <citation type="submission" date="2016-02" db="EMBL/GenBank/DDBJ databases">
        <title>Discovery of a natural microsporidian pathogen with a broad tissue tropism in Caenorhabditis elegans.</title>
        <authorList>
            <person name="Luallen R.J."/>
            <person name="Reinke A.W."/>
            <person name="Tong L."/>
            <person name="Botts M.R."/>
            <person name="Felix M.-A."/>
            <person name="Troemel E.R."/>
        </authorList>
    </citation>
    <scope>NUCLEOTIDE SEQUENCE [LARGE SCALE GENOMIC DNA]</scope>
    <source>
        <strain evidence="10 11">JUm2807</strain>
    </source>
</reference>
<evidence type="ECO:0000256" key="5">
    <source>
        <dbReference type="ARBA" id="ARBA00022741"/>
    </source>
</evidence>
<keyword evidence="5 9" id="KW-0547">Nucleotide-binding</keyword>
<dbReference type="OrthoDB" id="2190844at2759"/>
<dbReference type="Proteomes" id="UP000185944">
    <property type="component" value="Unassembled WGS sequence"/>
</dbReference>
<dbReference type="PANTHER" id="PTHR31187:SF1">
    <property type="entry name" value="ADP,ATP CARRIER PROTEIN 1"/>
    <property type="match status" value="1"/>
</dbReference>
<keyword evidence="4 9" id="KW-0812">Transmembrane</keyword>
<evidence type="ECO:0000256" key="8">
    <source>
        <dbReference type="ARBA" id="ARBA00023136"/>
    </source>
</evidence>
<feature type="transmembrane region" description="Helical" evidence="9">
    <location>
        <begin position="79"/>
        <end position="98"/>
    </location>
</feature>
<dbReference type="AlphaFoldDB" id="A0A177EE88"/>
<keyword evidence="11" id="KW-1185">Reference proteome</keyword>
<dbReference type="RefSeq" id="XP_067543988.1">
    <property type="nucleotide sequence ID" value="XM_067688800.1"/>
</dbReference>
<dbReference type="GO" id="GO:0005471">
    <property type="term" value="F:ATP:ADP antiporter activity"/>
    <property type="evidence" value="ECO:0007669"/>
    <property type="project" value="InterPro"/>
</dbReference>
<evidence type="ECO:0000256" key="7">
    <source>
        <dbReference type="ARBA" id="ARBA00022989"/>
    </source>
</evidence>
<dbReference type="EMBL" id="LTDL01000041">
    <property type="protein sequence ID" value="OAG29309.1"/>
    <property type="molecule type" value="Genomic_DNA"/>
</dbReference>
<dbReference type="Pfam" id="PF03219">
    <property type="entry name" value="TLC"/>
    <property type="match status" value="1"/>
</dbReference>
<dbReference type="InterPro" id="IPR004667">
    <property type="entry name" value="ADP_ATP_car_bac_type"/>
</dbReference>
<evidence type="ECO:0000313" key="11">
    <source>
        <dbReference type="Proteomes" id="UP000185944"/>
    </source>
</evidence>
<evidence type="ECO:0000256" key="4">
    <source>
        <dbReference type="ARBA" id="ARBA00022692"/>
    </source>
</evidence>
<dbReference type="STRING" id="1805483.A0A177EE88"/>
<comment type="similarity">
    <text evidence="2 9">Belongs to the ADP/ATP translocase tlc family.</text>
</comment>
<proteinExistence type="inferred from homology"/>
<keyword evidence="3 9" id="KW-0813">Transport</keyword>
<dbReference type="GO" id="GO:0016020">
    <property type="term" value="C:membrane"/>
    <property type="evidence" value="ECO:0007669"/>
    <property type="project" value="UniProtKB-SubCell"/>
</dbReference>
<feature type="transmembrane region" description="Helical" evidence="9">
    <location>
        <begin position="110"/>
        <end position="129"/>
    </location>
</feature>
<sequence length="564" mass="63222">MQAAGLSNDYRTRSLPTEEAHEEAAEGCSSFFKVLRVEYAKFFSMTFLYFCIVLAYSILRDTKDAVVISRMLPASIQYLKSFIVIAVTMIFAVFFQYLLSKGITLEKIMFALNIGFGVFFLIYAFVLLPTVNYIEPYHFWINDMFSDKKMFVVGLEFLKGLLLTANFWTGTLLYITAELWGNVMTSLMFFAIANEICPLRQALRFYPFFIMAANFGLMTSGGLMVGNSYLLDWFPERQMLIVGILIFCVSCICVVNIFTYRYLVTNIIPYPIYILSENQRRKAKKEKVGMLDGFKVMLKTPIVFHLSMTVLGYGICTNLTESSYKSSMLISSLKSSSSAMTVVMRTQGMQQVVIGACVIAVLLTPLKRLIQKKGWLALGMITPVCTMVSALVFLLFIWSNVSAAAVGKNAENILIRVGKPLFATIGMGGYPSIEIWIGFFAVNTIKILKYAAFDICKEAIGVKIPKQYQARFKGVYDGVFGKLGKAFASNMQIFLLFLFNTSDIRTASPILATAVAIVAVTWCFSTLYLGGKYDEAIREDRDIHIGEIADKSQAQKEKELAAAQ</sequence>
<gene>
    <name evidence="10" type="ORF">NEDG_01382</name>
</gene>
<organism evidence="10 11">
    <name type="scientific">Nematocida displodere</name>
    <dbReference type="NCBI Taxonomy" id="1805483"/>
    <lineage>
        <taxon>Eukaryota</taxon>
        <taxon>Fungi</taxon>
        <taxon>Fungi incertae sedis</taxon>
        <taxon>Microsporidia</taxon>
        <taxon>Nematocida</taxon>
    </lineage>
</organism>
<keyword evidence="7 9" id="KW-1133">Transmembrane helix</keyword>
<protein>
    <recommendedName>
        <fullName evidence="9">ADP,ATP carrier protein</fullName>
    </recommendedName>
</protein>
<feature type="transmembrane region" description="Helical" evidence="9">
    <location>
        <begin position="238"/>
        <end position="258"/>
    </location>
</feature>
<dbReference type="VEuPathDB" id="MicrosporidiaDB:NEDG_01382"/>
<evidence type="ECO:0000313" key="10">
    <source>
        <dbReference type="EMBL" id="OAG29309.1"/>
    </source>
</evidence>
<feature type="transmembrane region" description="Helical" evidence="9">
    <location>
        <begin position="302"/>
        <end position="320"/>
    </location>
</feature>
<evidence type="ECO:0000256" key="2">
    <source>
        <dbReference type="ARBA" id="ARBA00007127"/>
    </source>
</evidence>
<dbReference type="GO" id="GO:0005524">
    <property type="term" value="F:ATP binding"/>
    <property type="evidence" value="ECO:0007669"/>
    <property type="project" value="UniProtKB-KW"/>
</dbReference>
<dbReference type="GeneID" id="93647732"/>
<accession>A0A177EE88</accession>
<feature type="transmembrane region" description="Helical" evidence="9">
    <location>
        <begin position="174"/>
        <end position="193"/>
    </location>
</feature>
<evidence type="ECO:0000256" key="9">
    <source>
        <dbReference type="RuleBase" id="RU363121"/>
    </source>
</evidence>
<comment type="subcellular location">
    <subcellularLocation>
        <location evidence="1 9">Membrane</location>
        <topology evidence="1 9">Multi-pass membrane protein</topology>
    </subcellularLocation>
</comment>
<dbReference type="PANTHER" id="PTHR31187">
    <property type="match status" value="1"/>
</dbReference>
<feature type="transmembrane region" description="Helical" evidence="9">
    <location>
        <begin position="421"/>
        <end position="442"/>
    </location>
</feature>